<keyword evidence="2" id="KW-1133">Transmembrane helix</keyword>
<feature type="compositionally biased region" description="Polar residues" evidence="1">
    <location>
        <begin position="179"/>
        <end position="189"/>
    </location>
</feature>
<keyword evidence="2" id="KW-0472">Membrane</keyword>
<keyword evidence="2" id="KW-0812">Transmembrane</keyword>
<comment type="caution">
    <text evidence="3">The sequence shown here is derived from an EMBL/GenBank/DDBJ whole genome shotgun (WGS) entry which is preliminary data.</text>
</comment>
<evidence type="ECO:0000313" key="4">
    <source>
        <dbReference type="Proteomes" id="UP000223968"/>
    </source>
</evidence>
<evidence type="ECO:0000313" key="3">
    <source>
        <dbReference type="EMBL" id="PGG95855.1"/>
    </source>
</evidence>
<dbReference type="AlphaFoldDB" id="A0A2B7WGI7"/>
<reference evidence="3 4" key="1">
    <citation type="submission" date="2017-10" db="EMBL/GenBank/DDBJ databases">
        <title>Comparative genomics in systemic dimorphic fungi from Ajellomycetaceae.</title>
        <authorList>
            <person name="Munoz J.F."/>
            <person name="Mcewen J.G."/>
            <person name="Clay O.K."/>
            <person name="Cuomo C.A."/>
        </authorList>
    </citation>
    <scope>NUCLEOTIDE SEQUENCE [LARGE SCALE GENOMIC DNA]</scope>
    <source>
        <strain evidence="3 4">UAMH5409</strain>
    </source>
</reference>
<dbReference type="OrthoDB" id="252020at2759"/>
<feature type="region of interest" description="Disordered" evidence="1">
    <location>
        <begin position="254"/>
        <end position="291"/>
    </location>
</feature>
<dbReference type="EMBL" id="PDNB01000308">
    <property type="protein sequence ID" value="PGG95855.1"/>
    <property type="molecule type" value="Genomic_DNA"/>
</dbReference>
<evidence type="ECO:0000256" key="1">
    <source>
        <dbReference type="SAM" id="MobiDB-lite"/>
    </source>
</evidence>
<dbReference type="Pfam" id="PF15496">
    <property type="entry name" value="DUF4646"/>
    <property type="match status" value="1"/>
</dbReference>
<name>A0A2B7WGI7_9EURO</name>
<protein>
    <submittedName>
        <fullName evidence="3">Uncharacterized protein</fullName>
    </submittedName>
</protein>
<feature type="region of interest" description="Disordered" evidence="1">
    <location>
        <begin position="155"/>
        <end position="201"/>
    </location>
</feature>
<feature type="transmembrane region" description="Helical" evidence="2">
    <location>
        <begin position="73"/>
        <end position="97"/>
    </location>
</feature>
<dbReference type="Proteomes" id="UP000223968">
    <property type="component" value="Unassembled WGS sequence"/>
</dbReference>
<gene>
    <name evidence="3" type="ORF">AJ79_09836</name>
</gene>
<organism evidence="3 4">
    <name type="scientific">Helicocarpus griseus UAMH5409</name>
    <dbReference type="NCBI Taxonomy" id="1447875"/>
    <lineage>
        <taxon>Eukaryota</taxon>
        <taxon>Fungi</taxon>
        <taxon>Dikarya</taxon>
        <taxon>Ascomycota</taxon>
        <taxon>Pezizomycotina</taxon>
        <taxon>Eurotiomycetes</taxon>
        <taxon>Eurotiomycetidae</taxon>
        <taxon>Onygenales</taxon>
        <taxon>Ajellomycetaceae</taxon>
        <taxon>Helicocarpus</taxon>
    </lineage>
</organism>
<keyword evidence="4" id="KW-1185">Reference proteome</keyword>
<dbReference type="InterPro" id="IPR028018">
    <property type="entry name" value="DUF4646"/>
</dbReference>
<proteinExistence type="predicted"/>
<sequence length="291" mass="31980">MDCGSGSLNILPNSPPPEETFPTLEIPANGPELASGFPYNQRLFQLHISPDEWTQFSDELAHSARLTTLEKCAVWTVGIGTGIVATPLAAFSGYYAGKSMKNRRVAKKVRQGQKGKGELETTLSDWNENVFRDKGFRVWLRLPRAEQKKLEEKLEEKLEKKDGGKKGKGEREDEDDDSNASASLRSSQLGPVADQADSKPGFKADVIESASARKKREKLEARKLERHYALVVEDIRKPLGAGQSLEFGVVEIDDGASSTRGDPPEYAAELHETALPPGAVLHSRGIHEMEA</sequence>
<accession>A0A2B7WGI7</accession>
<feature type="compositionally biased region" description="Basic and acidic residues" evidence="1">
    <location>
        <begin position="155"/>
        <end position="171"/>
    </location>
</feature>
<evidence type="ECO:0000256" key="2">
    <source>
        <dbReference type="SAM" id="Phobius"/>
    </source>
</evidence>